<dbReference type="SUPFAM" id="SSF46689">
    <property type="entry name" value="Homeodomain-like"/>
    <property type="match status" value="1"/>
</dbReference>
<accession>V5BI06</accession>
<dbReference type="PRINTS" id="PR00455">
    <property type="entry name" value="HTHTETR"/>
</dbReference>
<evidence type="ECO:0000256" key="1">
    <source>
        <dbReference type="ARBA" id="ARBA00023015"/>
    </source>
</evidence>
<dbReference type="InterPro" id="IPR023772">
    <property type="entry name" value="DNA-bd_HTH_TetR-type_CS"/>
</dbReference>
<dbReference type="InterPro" id="IPR036271">
    <property type="entry name" value="Tet_transcr_reg_TetR-rel_C_sf"/>
</dbReference>
<dbReference type="InterPro" id="IPR009057">
    <property type="entry name" value="Homeodomain-like_sf"/>
</dbReference>
<dbReference type="OrthoDB" id="9798857at2"/>
<dbReference type="SUPFAM" id="SSF48498">
    <property type="entry name" value="Tetracyclin repressor-like, C-terminal domain"/>
    <property type="match status" value="1"/>
</dbReference>
<sequence length="205" mass="22187">MRRTKQQTAETKQQIIKSASALFRERGVDGVSVAEVMDKAGLTHGGFYKHFESKEALLTEAIADAFANSMCAWEETIAKQDDYSLTVQALINLYLSENHLKDTALGCPAAALGTEIARHTGGSKKCFAEGVKGMIGVFDKHLEGINASERKDFAVTTVACLVGTLMIARCAENDKTAQSYTEASNKTLLRLLSSRNPGEVEGAEH</sequence>
<reference evidence="6 7" key="1">
    <citation type="journal article" date="2013" name="Genome Announc.">
        <title>Draft Genome Sequence of the Methanotrophic Gammaproteobacterium Methyloglobulus morosus DSM 22980 Strain KoM1.</title>
        <authorList>
            <person name="Poehlein A."/>
            <person name="Deutzmann J.S."/>
            <person name="Daniel R."/>
            <person name="Simeonova D.D."/>
        </authorList>
    </citation>
    <scope>NUCLEOTIDE SEQUENCE [LARGE SCALE GENOMIC DNA]</scope>
    <source>
        <strain evidence="6 7">KoM1</strain>
    </source>
</reference>
<dbReference type="PANTHER" id="PTHR47506:SF7">
    <property type="entry name" value="TRANSCRIPTIONAL REGULATORY PROTEIN"/>
    <property type="match status" value="1"/>
</dbReference>
<keyword evidence="7" id="KW-1185">Reference proteome</keyword>
<dbReference type="Gene3D" id="1.10.357.10">
    <property type="entry name" value="Tetracycline Repressor, domain 2"/>
    <property type="match status" value="1"/>
</dbReference>
<feature type="DNA-binding region" description="H-T-H motif" evidence="4">
    <location>
        <begin position="32"/>
        <end position="51"/>
    </location>
</feature>
<dbReference type="Pfam" id="PF00440">
    <property type="entry name" value="TetR_N"/>
    <property type="match status" value="1"/>
</dbReference>
<keyword evidence="3" id="KW-0804">Transcription</keyword>
<evidence type="ECO:0000313" key="6">
    <source>
        <dbReference type="EMBL" id="ESS67384.1"/>
    </source>
</evidence>
<evidence type="ECO:0000256" key="2">
    <source>
        <dbReference type="ARBA" id="ARBA00023125"/>
    </source>
</evidence>
<proteinExistence type="predicted"/>
<dbReference type="AlphaFoldDB" id="V5BI06"/>
<keyword evidence="2 4" id="KW-0238">DNA-binding</keyword>
<dbReference type="PANTHER" id="PTHR47506">
    <property type="entry name" value="TRANSCRIPTIONAL REGULATORY PROTEIN"/>
    <property type="match status" value="1"/>
</dbReference>
<evidence type="ECO:0000256" key="4">
    <source>
        <dbReference type="PROSITE-ProRule" id="PRU00335"/>
    </source>
</evidence>
<dbReference type="eggNOG" id="COG1309">
    <property type="taxonomic scope" value="Bacteria"/>
</dbReference>
<evidence type="ECO:0000259" key="5">
    <source>
        <dbReference type="PROSITE" id="PS50977"/>
    </source>
</evidence>
<keyword evidence="1" id="KW-0805">Transcription regulation</keyword>
<protein>
    <submittedName>
        <fullName evidence="6">Transcriptional regulator</fullName>
    </submittedName>
</protein>
<dbReference type="PATRIC" id="fig|1116472.3.peg.3783"/>
<dbReference type="GO" id="GO:0003677">
    <property type="term" value="F:DNA binding"/>
    <property type="evidence" value="ECO:0007669"/>
    <property type="project" value="UniProtKB-UniRule"/>
</dbReference>
<organism evidence="6 7">
    <name type="scientific">Methyloglobulus morosus KoM1</name>
    <dbReference type="NCBI Taxonomy" id="1116472"/>
    <lineage>
        <taxon>Bacteria</taxon>
        <taxon>Pseudomonadati</taxon>
        <taxon>Pseudomonadota</taxon>
        <taxon>Gammaproteobacteria</taxon>
        <taxon>Methylococcales</taxon>
        <taxon>Methylococcaceae</taxon>
        <taxon>Methyloglobulus</taxon>
    </lineage>
</organism>
<dbReference type="PROSITE" id="PS50977">
    <property type="entry name" value="HTH_TETR_2"/>
    <property type="match status" value="1"/>
</dbReference>
<dbReference type="PROSITE" id="PS01081">
    <property type="entry name" value="HTH_TETR_1"/>
    <property type="match status" value="1"/>
</dbReference>
<name>V5BI06_9GAMM</name>
<comment type="caution">
    <text evidence="6">The sequence shown here is derived from an EMBL/GenBank/DDBJ whole genome shotgun (WGS) entry which is preliminary data.</text>
</comment>
<dbReference type="STRING" id="1116472.MGMO_167c00050"/>
<dbReference type="EMBL" id="AYLO01000152">
    <property type="protein sequence ID" value="ESS67384.1"/>
    <property type="molecule type" value="Genomic_DNA"/>
</dbReference>
<dbReference type="RefSeq" id="WP_023496391.1">
    <property type="nucleotide sequence ID" value="NZ_AYLO01000152.1"/>
</dbReference>
<dbReference type="Gene3D" id="1.10.10.60">
    <property type="entry name" value="Homeodomain-like"/>
    <property type="match status" value="1"/>
</dbReference>
<dbReference type="Proteomes" id="UP000017842">
    <property type="component" value="Unassembled WGS sequence"/>
</dbReference>
<gene>
    <name evidence="6" type="ORF">MGMO_167c00050</name>
</gene>
<evidence type="ECO:0000256" key="3">
    <source>
        <dbReference type="ARBA" id="ARBA00023163"/>
    </source>
</evidence>
<evidence type="ECO:0000313" key="7">
    <source>
        <dbReference type="Proteomes" id="UP000017842"/>
    </source>
</evidence>
<dbReference type="InterPro" id="IPR001647">
    <property type="entry name" value="HTH_TetR"/>
</dbReference>
<feature type="domain" description="HTH tetR-type" evidence="5">
    <location>
        <begin position="9"/>
        <end position="69"/>
    </location>
</feature>